<accession>A0A1X9SQG8</accession>
<keyword evidence="6" id="KW-1185">Reference proteome</keyword>
<dbReference type="PANTHER" id="PTHR23416">
    <property type="entry name" value="SIALIC ACID SYNTHASE-RELATED"/>
    <property type="match status" value="1"/>
</dbReference>
<dbReference type="SUPFAM" id="SSF51161">
    <property type="entry name" value="Trimeric LpxA-like enzymes"/>
    <property type="match status" value="1"/>
</dbReference>
<evidence type="ECO:0000256" key="4">
    <source>
        <dbReference type="ARBA" id="ARBA00023315"/>
    </source>
</evidence>
<dbReference type="STRING" id="1660064.CIGN_0167"/>
<evidence type="ECO:0000256" key="1">
    <source>
        <dbReference type="ARBA" id="ARBA00007274"/>
    </source>
</evidence>
<dbReference type="EMBL" id="CP018788">
    <property type="protein sequence ID" value="ARQ98493.1"/>
    <property type="molecule type" value="Genomic_DNA"/>
</dbReference>
<evidence type="ECO:0000256" key="3">
    <source>
        <dbReference type="ARBA" id="ARBA00022737"/>
    </source>
</evidence>
<dbReference type="AlphaFoldDB" id="A0A1X9SQG8"/>
<dbReference type="InterPro" id="IPR001451">
    <property type="entry name" value="Hexapep"/>
</dbReference>
<dbReference type="Proteomes" id="UP000194309">
    <property type="component" value="Chromosome"/>
</dbReference>
<organism evidence="5 6">
    <name type="scientific">Campylobacter devanensis</name>
    <dbReference type="NCBI Taxonomy" id="3161138"/>
    <lineage>
        <taxon>Bacteria</taxon>
        <taxon>Pseudomonadati</taxon>
        <taxon>Campylobacterota</taxon>
        <taxon>Epsilonproteobacteria</taxon>
        <taxon>Campylobacterales</taxon>
        <taxon>Campylobacteraceae</taxon>
        <taxon>Campylobacter</taxon>
    </lineage>
</organism>
<proteinExistence type="inferred from homology"/>
<dbReference type="OrthoDB" id="9815592at2"/>
<comment type="similarity">
    <text evidence="1">Belongs to the transferase hexapeptide repeat family.</text>
</comment>
<keyword evidence="4" id="KW-0012">Acyltransferase</keyword>
<evidence type="ECO:0000313" key="5">
    <source>
        <dbReference type="EMBL" id="ARQ98493.1"/>
    </source>
</evidence>
<evidence type="ECO:0000256" key="2">
    <source>
        <dbReference type="ARBA" id="ARBA00022679"/>
    </source>
</evidence>
<dbReference type="InterPro" id="IPR051159">
    <property type="entry name" value="Hexapeptide_acetyltransf"/>
</dbReference>
<evidence type="ECO:0000313" key="6">
    <source>
        <dbReference type="Proteomes" id="UP000194309"/>
    </source>
</evidence>
<dbReference type="PROSITE" id="PS00101">
    <property type="entry name" value="HEXAPEP_TRANSFERASES"/>
    <property type="match status" value="1"/>
</dbReference>
<keyword evidence="2" id="KW-0808">Transferase</keyword>
<dbReference type="InterPro" id="IPR018357">
    <property type="entry name" value="Hexapep_transf_CS"/>
</dbReference>
<gene>
    <name evidence="5" type="ORF">CIGN_0167</name>
</gene>
<name>A0A1X9SQG8_9BACT</name>
<dbReference type="KEGG" id="cdev:CIGN_0167"/>
<reference evidence="5 6" key="1">
    <citation type="journal article" date="2017" name="Genome Biol. Evol.">
        <title>Comparative Genomic Analysis Identifies a Campylobacter Clade Deficient in Selenium Metabolism.</title>
        <authorList>
            <person name="Miller W.G."/>
            <person name="Yee E."/>
            <person name="Lopes B.S."/>
            <person name="Chapman M.H."/>
            <person name="Huynh S."/>
            <person name="Bono J.L."/>
            <person name="Parker C.T."/>
            <person name="Strachan N.J.C."/>
            <person name="Forbes K.J."/>
        </authorList>
    </citation>
    <scope>NUCLEOTIDE SEQUENCE [LARGE SCALE GENOMIC DNA]</scope>
    <source>
        <strain evidence="5 6">NCTC 13003</strain>
    </source>
</reference>
<dbReference type="Pfam" id="PF00132">
    <property type="entry name" value="Hexapep"/>
    <property type="match status" value="1"/>
</dbReference>
<dbReference type="Gene3D" id="2.160.10.10">
    <property type="entry name" value="Hexapeptide repeat proteins"/>
    <property type="match status" value="1"/>
</dbReference>
<sequence>MSKKELNARLFELLNSGGKLSSKSAEFTLMCEISAKTRKLCAKMNKKWRSEEKIREFFAKITKEPKNESLRVFLPFYSDFGRNIHLGKNVFINGACHFQDQGGIYIGDNTLIGHACVLATLNHDLLPEHRGDLHMEAIKIGANVWIGSNATILGGVSIGDGAVVAAGAVVSKDVPPMSIVAGVPAKLIKTIKEQK</sequence>
<dbReference type="GO" id="GO:0008374">
    <property type="term" value="F:O-acyltransferase activity"/>
    <property type="evidence" value="ECO:0007669"/>
    <property type="project" value="TreeGrafter"/>
</dbReference>
<protein>
    <submittedName>
        <fullName evidence="5">Maltose/galactoside O-acyltransferase (MAT/GAT)-like acetyltransferase</fullName>
    </submittedName>
</protein>
<accession>A0A381D6Y5</accession>
<dbReference type="InterPro" id="IPR011004">
    <property type="entry name" value="Trimer_LpxA-like_sf"/>
</dbReference>
<dbReference type="PANTHER" id="PTHR23416:SF23">
    <property type="entry name" value="ACETYLTRANSFERASE C18B11.09C-RELATED"/>
    <property type="match status" value="1"/>
</dbReference>
<keyword evidence="3" id="KW-0677">Repeat</keyword>